<evidence type="ECO:0000256" key="16">
    <source>
        <dbReference type="ARBA" id="ARBA00022984"/>
    </source>
</evidence>
<keyword evidence="21" id="KW-0961">Cell wall biogenesis/degradation</keyword>
<evidence type="ECO:0000256" key="14">
    <source>
        <dbReference type="ARBA" id="ARBA00022960"/>
    </source>
</evidence>
<dbReference type="GO" id="GO:0008360">
    <property type="term" value="P:regulation of cell shape"/>
    <property type="evidence" value="ECO:0007669"/>
    <property type="project" value="UniProtKB-KW"/>
</dbReference>
<comment type="similarity">
    <text evidence="5">In the N-terminal section; belongs to the glycosyltransferase 51 family.</text>
</comment>
<dbReference type="PANTHER" id="PTHR32282:SF33">
    <property type="entry name" value="PEPTIDOGLYCAN GLYCOSYLTRANSFERASE"/>
    <property type="match status" value="1"/>
</dbReference>
<keyword evidence="18" id="KW-0472">Membrane</keyword>
<accession>A0A9D1VWI2</accession>
<evidence type="ECO:0000256" key="17">
    <source>
        <dbReference type="ARBA" id="ARBA00022989"/>
    </source>
</evidence>
<comment type="pathway">
    <text evidence="3">Cell wall biogenesis; peptidoglycan biosynthesis.</text>
</comment>
<evidence type="ECO:0000256" key="4">
    <source>
        <dbReference type="ARBA" id="ARBA00007090"/>
    </source>
</evidence>
<evidence type="ECO:0000256" key="18">
    <source>
        <dbReference type="ARBA" id="ARBA00023136"/>
    </source>
</evidence>
<dbReference type="PANTHER" id="PTHR32282">
    <property type="entry name" value="BINDING PROTEIN TRANSPEPTIDASE, PUTATIVE-RELATED"/>
    <property type="match status" value="1"/>
</dbReference>
<dbReference type="SUPFAM" id="SSF53955">
    <property type="entry name" value="Lysozyme-like"/>
    <property type="match status" value="1"/>
</dbReference>
<dbReference type="GO" id="GO:0071555">
    <property type="term" value="P:cell wall organization"/>
    <property type="evidence" value="ECO:0007669"/>
    <property type="project" value="UniProtKB-KW"/>
</dbReference>
<comment type="caution">
    <text evidence="27">The sequence shown here is derived from an EMBL/GenBank/DDBJ whole genome shotgun (WGS) entry which is preliminary data.</text>
</comment>
<reference evidence="27" key="1">
    <citation type="journal article" date="2021" name="PeerJ">
        <title>Extensive microbial diversity within the chicken gut microbiome revealed by metagenomics and culture.</title>
        <authorList>
            <person name="Gilroy R."/>
            <person name="Ravi A."/>
            <person name="Getino M."/>
            <person name="Pursley I."/>
            <person name="Horton D.L."/>
            <person name="Alikhan N.F."/>
            <person name="Baker D."/>
            <person name="Gharbi K."/>
            <person name="Hall N."/>
            <person name="Watson M."/>
            <person name="Adriaenssens E.M."/>
            <person name="Foster-Nyarko E."/>
            <person name="Jarju S."/>
            <person name="Secka A."/>
            <person name="Antonio M."/>
            <person name="Oren A."/>
            <person name="Chaudhuri R.R."/>
            <person name="La Ragione R."/>
            <person name="Hildebrand F."/>
            <person name="Pallen M.J."/>
        </authorList>
    </citation>
    <scope>NUCLEOTIDE SEQUENCE</scope>
    <source>
        <strain evidence="27">ChiSjej5B23-15282</strain>
    </source>
</reference>
<evidence type="ECO:0000256" key="19">
    <source>
        <dbReference type="ARBA" id="ARBA00023251"/>
    </source>
</evidence>
<keyword evidence="11" id="KW-0808">Transferase</keyword>
<dbReference type="GO" id="GO:0005886">
    <property type="term" value="C:plasma membrane"/>
    <property type="evidence" value="ECO:0007669"/>
    <property type="project" value="UniProtKB-SubCell"/>
</dbReference>
<sequence length="229" mass="25775">MKWIKRLCSFIFLCILITAGVLTYQGYTDYREAVGARSVEEMAADIESIDNYTDLDELPQTYIDAVLSVEDKRFYSHPGIDPIAIGRALVNDIKAGAYVEGGSTITQQLAKNQYFTQDKKIVRKIAEMFMAFKIESVLDKDKILELYVNSIFFGNNYYCVADASEGYFGKAPSEMDFDECTLLAGIPNAPTNYNPLASPELARQRQAQVIEKMKKAGYLEEDDEDGTEK</sequence>
<evidence type="ECO:0000256" key="21">
    <source>
        <dbReference type="ARBA" id="ARBA00023316"/>
    </source>
</evidence>
<dbReference type="Proteomes" id="UP000824243">
    <property type="component" value="Unassembled WGS sequence"/>
</dbReference>
<evidence type="ECO:0000256" key="5">
    <source>
        <dbReference type="ARBA" id="ARBA00007739"/>
    </source>
</evidence>
<evidence type="ECO:0000256" key="7">
    <source>
        <dbReference type="ARBA" id="ARBA00018638"/>
    </source>
</evidence>
<keyword evidence="13" id="KW-0378">Hydrolase</keyword>
<evidence type="ECO:0000256" key="12">
    <source>
        <dbReference type="ARBA" id="ARBA00022692"/>
    </source>
</evidence>
<keyword evidence="8" id="KW-0121">Carboxypeptidase</keyword>
<dbReference type="EMBL" id="DXFA01000051">
    <property type="protein sequence ID" value="HIX47925.1"/>
    <property type="molecule type" value="Genomic_DNA"/>
</dbReference>
<evidence type="ECO:0000256" key="6">
    <source>
        <dbReference type="ARBA" id="ARBA00012448"/>
    </source>
</evidence>
<evidence type="ECO:0000256" key="25">
    <source>
        <dbReference type="ARBA" id="ARBA00060592"/>
    </source>
</evidence>
<evidence type="ECO:0000259" key="26">
    <source>
        <dbReference type="Pfam" id="PF00912"/>
    </source>
</evidence>
<dbReference type="InterPro" id="IPR036950">
    <property type="entry name" value="PBP_transglycosylase"/>
</dbReference>
<dbReference type="AlphaFoldDB" id="A0A9D1VWI2"/>
<organism evidence="27 28">
    <name type="scientific">Candidatus Mediterraneibacter caccavium</name>
    <dbReference type="NCBI Taxonomy" id="2838661"/>
    <lineage>
        <taxon>Bacteria</taxon>
        <taxon>Bacillati</taxon>
        <taxon>Bacillota</taxon>
        <taxon>Clostridia</taxon>
        <taxon>Lachnospirales</taxon>
        <taxon>Lachnospiraceae</taxon>
        <taxon>Mediterraneibacter</taxon>
    </lineage>
</organism>
<dbReference type="InterPro" id="IPR001264">
    <property type="entry name" value="Glyco_trans_51"/>
</dbReference>
<evidence type="ECO:0000256" key="9">
    <source>
        <dbReference type="ARBA" id="ARBA00022670"/>
    </source>
</evidence>
<comment type="catalytic activity">
    <reaction evidence="24">
        <text>[GlcNAc-(1-&gt;4)-Mur2Ac(oyl-L-Ala-gamma-D-Glu-L-Lys-D-Ala-D-Ala)](n)-di-trans,octa-cis-undecaprenyl diphosphate + beta-D-GlcNAc-(1-&gt;4)-Mur2Ac(oyl-L-Ala-gamma-D-Glu-L-Lys-D-Ala-D-Ala)-di-trans,octa-cis-undecaprenyl diphosphate = [GlcNAc-(1-&gt;4)-Mur2Ac(oyl-L-Ala-gamma-D-Glu-L-Lys-D-Ala-D-Ala)](n+1)-di-trans,octa-cis-undecaprenyl diphosphate + di-trans,octa-cis-undecaprenyl diphosphate + H(+)</text>
        <dbReference type="Rhea" id="RHEA:23708"/>
        <dbReference type="Rhea" id="RHEA-COMP:9602"/>
        <dbReference type="Rhea" id="RHEA-COMP:9603"/>
        <dbReference type="ChEBI" id="CHEBI:15378"/>
        <dbReference type="ChEBI" id="CHEBI:58405"/>
        <dbReference type="ChEBI" id="CHEBI:60033"/>
        <dbReference type="ChEBI" id="CHEBI:78435"/>
        <dbReference type="EC" id="2.4.99.28"/>
    </reaction>
</comment>
<keyword evidence="12" id="KW-0812">Transmembrane</keyword>
<dbReference type="Gene3D" id="1.10.3810.10">
    <property type="entry name" value="Biosynthetic peptidoglycan transglycosylase-like"/>
    <property type="match status" value="1"/>
</dbReference>
<dbReference type="GO" id="GO:0008955">
    <property type="term" value="F:peptidoglycan glycosyltransferase activity"/>
    <property type="evidence" value="ECO:0007669"/>
    <property type="project" value="UniProtKB-EC"/>
</dbReference>
<dbReference type="FunFam" id="1.10.3810.10:FF:000001">
    <property type="entry name" value="Penicillin-binding protein 1A"/>
    <property type="match status" value="1"/>
</dbReference>
<reference evidence="27" key="2">
    <citation type="submission" date="2021-04" db="EMBL/GenBank/DDBJ databases">
        <authorList>
            <person name="Gilroy R."/>
        </authorList>
    </citation>
    <scope>NUCLEOTIDE SEQUENCE</scope>
    <source>
        <strain evidence="27">ChiSjej5B23-15282</strain>
    </source>
</reference>
<comment type="subcellular location">
    <subcellularLocation>
        <location evidence="2">Cell membrane</location>
        <topology evidence="2">Single-pass type II membrane protein</topology>
    </subcellularLocation>
</comment>
<comment type="function">
    <text evidence="1">Cell wall formation. Synthesis of cross-linked peptidoglycan from the lipid intermediates. The enzyme has a penicillin-insensitive transglycosylase N-terminal domain (formation of linear glycan strands) and a penicillin-sensitive transpeptidase C-terminal domain (cross-linking of the peptide subunits).</text>
</comment>
<feature type="domain" description="Glycosyl transferase family 51" evidence="26">
    <location>
        <begin position="50"/>
        <end position="214"/>
    </location>
</feature>
<name>A0A9D1VWI2_9FIRM</name>
<comment type="catalytic activity">
    <reaction evidence="22">
        <text>Preferential cleavage: (Ac)2-L-Lys-D-Ala-|-D-Ala. Also transpeptidation of peptidyl-alanyl moieties that are N-acyl substituents of D-alanine.</text>
        <dbReference type="EC" id="3.4.16.4"/>
    </reaction>
</comment>
<dbReference type="GO" id="GO:0009252">
    <property type="term" value="P:peptidoglycan biosynthetic process"/>
    <property type="evidence" value="ECO:0007669"/>
    <property type="project" value="UniProtKB-KW"/>
</dbReference>
<evidence type="ECO:0000256" key="13">
    <source>
        <dbReference type="ARBA" id="ARBA00022801"/>
    </source>
</evidence>
<keyword evidence="14" id="KW-0133">Cell shape</keyword>
<dbReference type="GO" id="GO:0046677">
    <property type="term" value="P:response to antibiotic"/>
    <property type="evidence" value="ECO:0007669"/>
    <property type="project" value="UniProtKB-KW"/>
</dbReference>
<evidence type="ECO:0000256" key="24">
    <source>
        <dbReference type="ARBA" id="ARBA00049902"/>
    </source>
</evidence>
<evidence type="ECO:0000256" key="3">
    <source>
        <dbReference type="ARBA" id="ARBA00004752"/>
    </source>
</evidence>
<keyword evidence="16" id="KW-0573">Peptidoglycan synthesis</keyword>
<keyword evidence="17" id="KW-1133">Transmembrane helix</keyword>
<evidence type="ECO:0000256" key="1">
    <source>
        <dbReference type="ARBA" id="ARBA00002624"/>
    </source>
</evidence>
<evidence type="ECO:0000256" key="23">
    <source>
        <dbReference type="ARBA" id="ARBA00044770"/>
    </source>
</evidence>
<keyword evidence="20" id="KW-0511">Multifunctional enzyme</keyword>
<evidence type="ECO:0000256" key="20">
    <source>
        <dbReference type="ARBA" id="ARBA00023268"/>
    </source>
</evidence>
<keyword evidence="10" id="KW-0328">Glycosyltransferase</keyword>
<dbReference type="Pfam" id="PF00912">
    <property type="entry name" value="Transgly"/>
    <property type="match status" value="1"/>
</dbReference>
<evidence type="ECO:0000256" key="10">
    <source>
        <dbReference type="ARBA" id="ARBA00022676"/>
    </source>
</evidence>
<evidence type="ECO:0000313" key="27">
    <source>
        <dbReference type="EMBL" id="HIX47925.1"/>
    </source>
</evidence>
<protein>
    <recommendedName>
        <fullName evidence="7">Penicillin-binding protein 1A</fullName>
        <ecNumber evidence="23">2.4.99.28</ecNumber>
        <ecNumber evidence="6">3.4.16.4</ecNumber>
    </recommendedName>
</protein>
<evidence type="ECO:0000313" key="28">
    <source>
        <dbReference type="Proteomes" id="UP000824243"/>
    </source>
</evidence>
<evidence type="ECO:0000256" key="8">
    <source>
        <dbReference type="ARBA" id="ARBA00022645"/>
    </source>
</evidence>
<proteinExistence type="inferred from homology"/>
<evidence type="ECO:0000256" key="11">
    <source>
        <dbReference type="ARBA" id="ARBA00022679"/>
    </source>
</evidence>
<keyword evidence="19" id="KW-0046">Antibiotic resistance</keyword>
<evidence type="ECO:0000256" key="22">
    <source>
        <dbReference type="ARBA" id="ARBA00034000"/>
    </source>
</evidence>
<keyword evidence="15" id="KW-0735">Signal-anchor</keyword>
<dbReference type="EC" id="2.4.99.28" evidence="23"/>
<comment type="pathway">
    <text evidence="25">Glycan biosynthesis.</text>
</comment>
<dbReference type="InterPro" id="IPR050396">
    <property type="entry name" value="Glycosyltr_51/Transpeptidase"/>
</dbReference>
<evidence type="ECO:0000256" key="15">
    <source>
        <dbReference type="ARBA" id="ARBA00022968"/>
    </source>
</evidence>
<dbReference type="GO" id="GO:0009002">
    <property type="term" value="F:serine-type D-Ala-D-Ala carboxypeptidase activity"/>
    <property type="evidence" value="ECO:0007669"/>
    <property type="project" value="UniProtKB-EC"/>
</dbReference>
<dbReference type="EC" id="3.4.16.4" evidence="6"/>
<evidence type="ECO:0000256" key="2">
    <source>
        <dbReference type="ARBA" id="ARBA00004401"/>
    </source>
</evidence>
<keyword evidence="9" id="KW-0645">Protease</keyword>
<dbReference type="InterPro" id="IPR023346">
    <property type="entry name" value="Lysozyme-like_dom_sf"/>
</dbReference>
<comment type="similarity">
    <text evidence="4">In the C-terminal section; belongs to the transpeptidase family.</text>
</comment>
<dbReference type="GO" id="GO:0006508">
    <property type="term" value="P:proteolysis"/>
    <property type="evidence" value="ECO:0007669"/>
    <property type="project" value="UniProtKB-KW"/>
</dbReference>
<gene>
    <name evidence="27" type="ORF">H9981_02745</name>
</gene>